<keyword evidence="6" id="KW-1185">Reference proteome</keyword>
<dbReference type="InterPro" id="IPR028082">
    <property type="entry name" value="Peripla_BP_I"/>
</dbReference>
<dbReference type="PANTHER" id="PTHR33734:SF22">
    <property type="entry name" value="MEMBRANE-BOUND LYTIC MUREIN TRANSGLYCOSYLASE D"/>
    <property type="match status" value="1"/>
</dbReference>
<gene>
    <name evidence="5" type="ORF">FOT42_014535</name>
</gene>
<evidence type="ECO:0000256" key="3">
    <source>
        <dbReference type="SAM" id="SignalP"/>
    </source>
</evidence>
<evidence type="ECO:0000313" key="5">
    <source>
        <dbReference type="EMBL" id="KAB5485713.1"/>
    </source>
</evidence>
<organism evidence="5 6">
    <name type="scientific">Flagellimonas hadalis</name>
    <dbReference type="NCBI Taxonomy" id="2597517"/>
    <lineage>
        <taxon>Bacteria</taxon>
        <taxon>Pseudomonadati</taxon>
        <taxon>Bacteroidota</taxon>
        <taxon>Flavobacteriia</taxon>
        <taxon>Flavobacteriales</taxon>
        <taxon>Flavobacteriaceae</taxon>
        <taxon>Flagellimonas</taxon>
    </lineage>
</organism>
<feature type="chain" id="PRO_5024444079" evidence="3">
    <location>
        <begin position="23"/>
        <end position="714"/>
    </location>
</feature>
<evidence type="ECO:0000256" key="1">
    <source>
        <dbReference type="ARBA" id="ARBA00010062"/>
    </source>
</evidence>
<evidence type="ECO:0000313" key="6">
    <source>
        <dbReference type="Proteomes" id="UP000319204"/>
    </source>
</evidence>
<feature type="domain" description="LysM" evidence="4">
    <location>
        <begin position="222"/>
        <end position="267"/>
    </location>
</feature>
<accession>A0A5N5IUJ6</accession>
<feature type="domain" description="LysM" evidence="4">
    <location>
        <begin position="159"/>
        <end position="205"/>
    </location>
</feature>
<dbReference type="GO" id="GO:0008932">
    <property type="term" value="F:lytic endotransglycosylase activity"/>
    <property type="evidence" value="ECO:0007669"/>
    <property type="project" value="TreeGrafter"/>
</dbReference>
<evidence type="ECO:0000256" key="2">
    <source>
        <dbReference type="ARBA" id="ARBA00022729"/>
    </source>
</evidence>
<dbReference type="PANTHER" id="PTHR33734">
    <property type="entry name" value="LYSM DOMAIN-CONTAINING GPI-ANCHORED PROTEIN 2"/>
    <property type="match status" value="1"/>
</dbReference>
<name>A0A5N5IUJ6_9FLAO</name>
<dbReference type="RefSeq" id="WP_151891260.1">
    <property type="nucleotide sequence ID" value="NZ_VNIK02000011.1"/>
</dbReference>
<dbReference type="SUPFAM" id="SSF53822">
    <property type="entry name" value="Periplasmic binding protein-like I"/>
    <property type="match status" value="1"/>
</dbReference>
<keyword evidence="2 3" id="KW-0732">Signal</keyword>
<reference evidence="5" key="1">
    <citation type="submission" date="2019-10" db="EMBL/GenBank/DDBJ databases">
        <title>Muricauda hadale sp. nov., a piezophilic bacterium isolated from hadopelagic water of the Mariana Trench.</title>
        <authorList>
            <person name="Wei Y."/>
        </authorList>
    </citation>
    <scope>NUCLEOTIDE SEQUENCE [LARGE SCALE GENOMIC DNA]</scope>
    <source>
        <strain evidence="5">MT-229</strain>
    </source>
</reference>
<dbReference type="Pfam" id="PF01476">
    <property type="entry name" value="LysM"/>
    <property type="match status" value="5"/>
</dbReference>
<dbReference type="PROSITE" id="PS51782">
    <property type="entry name" value="LYSM"/>
    <property type="match status" value="4"/>
</dbReference>
<sequence>MKKNILQLFIAVIFLAAIPVSAQNYATHAVKEGETLQSISQKYRVTPYSILQANKEIKSASDVKVNTMLIIPLNGAVTVEDKKPEQEEQEEIKPIGYTRHRVKRKETMFGLTQKYKVTEEQIKRYNRQLYSEQLKKGMVLQIPKFPKVDPDEERDLDFETYTVQPKETRWSIAHKYGITVDSLLLLNPNLDKTSNYLAAGQELKLPRPKGDSLKEQQVNLFTSYTVPPKMTLYSLGREYGIPSDSIVKLNPEVMKQGGLKEGMVIRLPKKRDTSGAVNTENFIFYEVKPKQNIFRITQNLKISREELFRLNPDLENGLKAGMVLKLPKEKAKGLEVKNALVLDKINLIDSIDVKNRPKLVFMLPFRLDRVNVNDKERAESMIKSRRDLTLSLGFYTGALVALDSIKKLGVSVDVKTYDTELSQAKVKEILFRENLNGVNAIIGPVSSEALNEVAVQAATKNIPVIAPIASESKLSHGNVFFSVPRDAVLREKMLAYMKKMHKGENVIIVADSTHQVAHDSILSKFPAAQIAKIIDNKSLHLDRFLVKLSDTKENWVFLETDQPNMVSSVSSILNSANTEKTKVRMFTTSYNGAFEDDAVSMTHLSNLRFTYPSFYREAANDTFVAAYEKRYNGLKPDRYAVRGFDVTFDVLLKLAHKNNLFETSKIIGLTEYTGNSFDYLNDWTSGYFNRACYIMMYEDLQIKEVNPDDIKSNL</sequence>
<proteinExistence type="inferred from homology"/>
<comment type="caution">
    <text evidence="5">The sequence shown here is derived from an EMBL/GenBank/DDBJ whole genome shotgun (WGS) entry which is preliminary data.</text>
</comment>
<dbReference type="CDD" id="cd00118">
    <property type="entry name" value="LysM"/>
    <property type="match status" value="5"/>
</dbReference>
<dbReference type="Gene3D" id="3.40.50.2300">
    <property type="match status" value="2"/>
</dbReference>
<dbReference type="InterPro" id="IPR028081">
    <property type="entry name" value="Leu-bd"/>
</dbReference>
<dbReference type="Proteomes" id="UP000319204">
    <property type="component" value="Unassembled WGS sequence"/>
</dbReference>
<dbReference type="EMBL" id="VNIK02000011">
    <property type="protein sequence ID" value="KAB5485713.1"/>
    <property type="molecule type" value="Genomic_DNA"/>
</dbReference>
<feature type="signal peptide" evidence="3">
    <location>
        <begin position="1"/>
        <end position="22"/>
    </location>
</feature>
<dbReference type="Gene3D" id="3.10.350.10">
    <property type="entry name" value="LysM domain"/>
    <property type="match status" value="5"/>
</dbReference>
<evidence type="ECO:0000259" key="4">
    <source>
        <dbReference type="PROSITE" id="PS51782"/>
    </source>
</evidence>
<feature type="domain" description="LysM" evidence="4">
    <location>
        <begin position="26"/>
        <end position="71"/>
    </location>
</feature>
<dbReference type="AlphaFoldDB" id="A0A5N5IUJ6"/>
<dbReference type="Pfam" id="PF13458">
    <property type="entry name" value="Peripla_BP_6"/>
    <property type="match status" value="1"/>
</dbReference>
<dbReference type="InterPro" id="IPR036779">
    <property type="entry name" value="LysM_dom_sf"/>
</dbReference>
<protein>
    <submittedName>
        <fullName evidence="5">LysM peptidoglycan-binding domain-containing protein</fullName>
    </submittedName>
</protein>
<dbReference type="OrthoDB" id="2149800at2"/>
<dbReference type="SMART" id="SM00257">
    <property type="entry name" value="LysM"/>
    <property type="match status" value="5"/>
</dbReference>
<dbReference type="SUPFAM" id="SSF54106">
    <property type="entry name" value="LysM domain"/>
    <property type="match status" value="4"/>
</dbReference>
<feature type="domain" description="LysM" evidence="4">
    <location>
        <begin position="98"/>
        <end position="142"/>
    </location>
</feature>
<dbReference type="CDD" id="cd06268">
    <property type="entry name" value="PBP1_ABC_transporter_LIVBP-like"/>
    <property type="match status" value="1"/>
</dbReference>
<comment type="similarity">
    <text evidence="1">Belongs to the leucine-binding protein family.</text>
</comment>
<dbReference type="InterPro" id="IPR018392">
    <property type="entry name" value="LysM"/>
</dbReference>